<dbReference type="Proteomes" id="UP000054565">
    <property type="component" value="Unassembled WGS sequence"/>
</dbReference>
<evidence type="ECO:0000313" key="1">
    <source>
        <dbReference type="EMBL" id="KMP06019.1"/>
    </source>
</evidence>
<protein>
    <submittedName>
        <fullName evidence="1">Uncharacterized protein</fullName>
    </submittedName>
</protein>
<dbReference type="AlphaFoldDB" id="A0A0J6YG55"/>
<sequence>MANRRSKRERRTNGQAWAKLQLADPKQSFTGVAMIHVQGRACAKERAANLDGPREGLTVDWVLRAPGLAQLGNISGSAQSRLPIWMVLFDAETGLVYIN</sequence>
<organism evidence="1 2">
    <name type="scientific">Coccidioides immitis RMSCC 2394</name>
    <dbReference type="NCBI Taxonomy" id="404692"/>
    <lineage>
        <taxon>Eukaryota</taxon>
        <taxon>Fungi</taxon>
        <taxon>Dikarya</taxon>
        <taxon>Ascomycota</taxon>
        <taxon>Pezizomycotina</taxon>
        <taxon>Eurotiomycetes</taxon>
        <taxon>Eurotiomycetidae</taxon>
        <taxon>Onygenales</taxon>
        <taxon>Onygenaceae</taxon>
        <taxon>Coccidioides</taxon>
    </lineage>
</organism>
<evidence type="ECO:0000313" key="2">
    <source>
        <dbReference type="Proteomes" id="UP000054565"/>
    </source>
</evidence>
<accession>A0A0J6YG55</accession>
<proteinExistence type="predicted"/>
<reference evidence="2" key="1">
    <citation type="journal article" date="2010" name="Genome Res.">
        <title>Population genomic sequencing of Coccidioides fungi reveals recent hybridization and transposon control.</title>
        <authorList>
            <person name="Neafsey D.E."/>
            <person name="Barker B.M."/>
            <person name="Sharpton T.J."/>
            <person name="Stajich J.E."/>
            <person name="Park D.J."/>
            <person name="Whiston E."/>
            <person name="Hung C.-Y."/>
            <person name="McMahan C."/>
            <person name="White J."/>
            <person name="Sykes S."/>
            <person name="Heiman D."/>
            <person name="Young S."/>
            <person name="Zeng Q."/>
            <person name="Abouelleil A."/>
            <person name="Aftuck L."/>
            <person name="Bessette D."/>
            <person name="Brown A."/>
            <person name="FitzGerald M."/>
            <person name="Lui A."/>
            <person name="Macdonald J.P."/>
            <person name="Priest M."/>
            <person name="Orbach M.J."/>
            <person name="Galgiani J.N."/>
            <person name="Kirkland T.N."/>
            <person name="Cole G.T."/>
            <person name="Birren B.W."/>
            <person name="Henn M.R."/>
            <person name="Taylor J.W."/>
            <person name="Rounsley S.D."/>
        </authorList>
    </citation>
    <scope>NUCLEOTIDE SEQUENCE [LARGE SCALE GENOMIC DNA]</scope>
    <source>
        <strain evidence="2">RMSCC 2394</strain>
    </source>
</reference>
<gene>
    <name evidence="1" type="ORF">CIRG_05700</name>
</gene>
<dbReference type="EMBL" id="DS028096">
    <property type="protein sequence ID" value="KMP06019.1"/>
    <property type="molecule type" value="Genomic_DNA"/>
</dbReference>
<name>A0A0J6YG55_COCIT</name>